<sequence length="932" mass="100428">MPAPHNSADSPVMRQFLAIKGRYPDAIVMFRMGDFYEMFFEDAVTVGPVLDIAVTSRDKNAEDPVPMAGVPYHAIGGYLRTLVERGFKVAIAEQMETPEEARKRKGPKIVRREVVRVVTPGALLDEEHLSGGEPNYLVALVPGPRAAALIDDDGREPQAPTDGNAKSKSKAKGKAKAAAPLAAALAALDISSSEFVVMGCRRLEDLRAELARLSPREILAPASTHAWLRASLGPECPALTTGDSLDGAADPASLIGRVRHLYEEGGTGLALGADEAEAAATALAYAEATQPGQTLLLHRLRRHEPSRHLILDETSLRNLEIFRTLRDGQARGSLSWAVDRTQTSMGARLLRAWMGAPLLDIAAIGARQDGIAALLGESRLRAELQSRLKDVRDVVRLAARARLGTISPRQLGALRASLQAVPSLAQLLAELGTRRTDKCLPAILDLGTDLLADLCKRLEATLVDDPPAVARDGGMIRSSVDAVLAEQRELAAGGRTKLAAIESREREATGITSLKVKHNNVFGYFLEVPKAHIKKVPTNWVRKQTLVNAERYVTEELAGLEAKVLDAQTLALAREHELFEALRREVSDAGERLVTLGDALATLDVLAGLAEVAEVHDFVRPQLLDAPELEIREGRHPVVERMLGAGRFVPNDTELAAGTHGSADAARLWVITGPNMGGKSTVMRQVALIAILAHVGSFVPAASARIGLIDRVFTRVGAADDLGRGDSTFMVEMRETAQIVAQASPRSLVLLDEIGRGTATFDGLALAWAITEHLHDQVGCRTMFATHYHELCGLEARLAGVRNVHVAVHEHRGKIVFLHRVEPGPAGRSYGIQVGRLAGLPARLLRRAQRILDRLEAQERAAPSSQLDLFAPRAPDDQGQATLDPLANSAAALSPAAADVLAEIEDCDPDQLTPRDAQALIYRLCDRLRAGE</sequence>
<dbReference type="OrthoDB" id="9802448at2"/>
<feature type="region of interest" description="Disordered" evidence="11">
    <location>
        <begin position="149"/>
        <end position="171"/>
    </location>
</feature>
<comment type="caution">
    <text evidence="13">The sequence shown here is derived from an EMBL/GenBank/DDBJ whole genome shotgun (WGS) entry which is preliminary data.</text>
</comment>
<evidence type="ECO:0000256" key="3">
    <source>
        <dbReference type="ARBA" id="ARBA00022741"/>
    </source>
</evidence>
<comment type="function">
    <text evidence="8 9">This protein is involved in the repair of mismatches in DNA. It is possible that it carries out the mismatch recognition step. This protein has a weak ATPase activity.</text>
</comment>
<dbReference type="Gene3D" id="1.10.1420.10">
    <property type="match status" value="2"/>
</dbReference>
<dbReference type="InterPro" id="IPR036678">
    <property type="entry name" value="MutS_con_dom_sf"/>
</dbReference>
<evidence type="ECO:0000256" key="6">
    <source>
        <dbReference type="ARBA" id="ARBA00023125"/>
    </source>
</evidence>
<dbReference type="InterPro" id="IPR007695">
    <property type="entry name" value="DNA_mismatch_repair_MutS-lik_N"/>
</dbReference>
<dbReference type="SUPFAM" id="SSF52540">
    <property type="entry name" value="P-loop containing nucleoside triphosphate hydrolases"/>
    <property type="match status" value="1"/>
</dbReference>
<dbReference type="RefSeq" id="WP_106395439.1">
    <property type="nucleotide sequence ID" value="NZ_PVNK01000273.1"/>
</dbReference>
<dbReference type="PANTHER" id="PTHR11361">
    <property type="entry name" value="DNA MISMATCH REPAIR PROTEIN MUTS FAMILY MEMBER"/>
    <property type="match status" value="1"/>
</dbReference>
<keyword evidence="7 9" id="KW-0234">DNA repair</keyword>
<dbReference type="SMART" id="SM00534">
    <property type="entry name" value="MUTSac"/>
    <property type="match status" value="1"/>
</dbReference>
<name>A0A2S9XCU5_9BACT</name>
<dbReference type="InterPro" id="IPR027417">
    <property type="entry name" value="P-loop_NTPase"/>
</dbReference>
<dbReference type="InterPro" id="IPR000432">
    <property type="entry name" value="DNA_mismatch_repair_MutS_C"/>
</dbReference>
<evidence type="ECO:0000259" key="12">
    <source>
        <dbReference type="PROSITE" id="PS00486"/>
    </source>
</evidence>
<dbReference type="SUPFAM" id="SSF53150">
    <property type="entry name" value="DNA repair protein MutS, domain II"/>
    <property type="match status" value="1"/>
</dbReference>
<keyword evidence="6 9" id="KW-0238">DNA-binding</keyword>
<dbReference type="Pfam" id="PF00488">
    <property type="entry name" value="MutS_V"/>
    <property type="match status" value="1"/>
</dbReference>
<evidence type="ECO:0000256" key="5">
    <source>
        <dbReference type="ARBA" id="ARBA00022840"/>
    </source>
</evidence>
<dbReference type="InterPro" id="IPR007861">
    <property type="entry name" value="DNA_mismatch_repair_MutS_clamp"/>
</dbReference>
<feature type="domain" description="DNA mismatch repair proteins mutS family" evidence="12">
    <location>
        <begin position="747"/>
        <end position="763"/>
    </location>
</feature>
<dbReference type="InterPro" id="IPR007860">
    <property type="entry name" value="DNA_mmatch_repair_MutS_con_dom"/>
</dbReference>
<dbReference type="EMBL" id="PVNK01000273">
    <property type="protein sequence ID" value="PRP90683.1"/>
    <property type="molecule type" value="Genomic_DNA"/>
</dbReference>
<dbReference type="FunFam" id="3.40.50.300:FF:000870">
    <property type="entry name" value="MutS protein homolog 4"/>
    <property type="match status" value="1"/>
</dbReference>
<dbReference type="InterPro" id="IPR036187">
    <property type="entry name" value="DNA_mismatch_repair_MutS_sf"/>
</dbReference>
<feature type="binding site" evidence="9">
    <location>
        <begin position="673"/>
        <end position="680"/>
    </location>
    <ligand>
        <name>ATP</name>
        <dbReference type="ChEBI" id="CHEBI:30616"/>
    </ligand>
</feature>
<dbReference type="Pfam" id="PF01624">
    <property type="entry name" value="MutS_I"/>
    <property type="match status" value="1"/>
</dbReference>
<dbReference type="InterPro" id="IPR005748">
    <property type="entry name" value="DNA_mismatch_repair_MutS"/>
</dbReference>
<proteinExistence type="inferred from homology"/>
<organism evidence="13 14">
    <name type="scientific">Enhygromyxa salina</name>
    <dbReference type="NCBI Taxonomy" id="215803"/>
    <lineage>
        <taxon>Bacteria</taxon>
        <taxon>Pseudomonadati</taxon>
        <taxon>Myxococcota</taxon>
        <taxon>Polyangia</taxon>
        <taxon>Nannocystales</taxon>
        <taxon>Nannocystaceae</taxon>
        <taxon>Enhygromyxa</taxon>
    </lineage>
</organism>
<dbReference type="Pfam" id="PF05192">
    <property type="entry name" value="MutS_III"/>
    <property type="match status" value="1"/>
</dbReference>
<dbReference type="PANTHER" id="PTHR11361:SF34">
    <property type="entry name" value="DNA MISMATCH REPAIR PROTEIN MSH1, MITOCHONDRIAL"/>
    <property type="match status" value="1"/>
</dbReference>
<protein>
    <recommendedName>
        <fullName evidence="2 9">DNA mismatch repair protein MutS</fullName>
    </recommendedName>
</protein>
<keyword evidence="14" id="KW-1185">Reference proteome</keyword>
<accession>A0A2S9XCU5</accession>
<dbReference type="GO" id="GO:0140664">
    <property type="term" value="F:ATP-dependent DNA damage sensor activity"/>
    <property type="evidence" value="ECO:0007669"/>
    <property type="project" value="InterPro"/>
</dbReference>
<dbReference type="Gene3D" id="6.10.140.430">
    <property type="match status" value="1"/>
</dbReference>
<evidence type="ECO:0000256" key="8">
    <source>
        <dbReference type="ARBA" id="ARBA00024647"/>
    </source>
</evidence>
<evidence type="ECO:0000313" key="14">
    <source>
        <dbReference type="Proteomes" id="UP000237968"/>
    </source>
</evidence>
<dbReference type="AlphaFoldDB" id="A0A2S9XCU5"/>
<dbReference type="SUPFAM" id="SSF55271">
    <property type="entry name" value="DNA repair protein MutS, domain I"/>
    <property type="match status" value="1"/>
</dbReference>
<dbReference type="Proteomes" id="UP000237968">
    <property type="component" value="Unassembled WGS sequence"/>
</dbReference>
<dbReference type="Pfam" id="PF05188">
    <property type="entry name" value="MutS_II"/>
    <property type="match status" value="1"/>
</dbReference>
<comment type="similarity">
    <text evidence="1 9 10">Belongs to the DNA mismatch repair MutS family.</text>
</comment>
<dbReference type="PROSITE" id="PS00486">
    <property type="entry name" value="DNA_MISMATCH_REPAIR_2"/>
    <property type="match status" value="1"/>
</dbReference>
<dbReference type="Gene3D" id="3.40.1170.10">
    <property type="entry name" value="DNA repair protein MutS, domain I"/>
    <property type="match status" value="1"/>
</dbReference>
<dbReference type="PIRSF" id="PIRSF037677">
    <property type="entry name" value="DNA_mis_repair_Msh6"/>
    <property type="match status" value="1"/>
</dbReference>
<keyword evidence="5 9" id="KW-0067">ATP-binding</keyword>
<dbReference type="HAMAP" id="MF_00096">
    <property type="entry name" value="MutS"/>
    <property type="match status" value="1"/>
</dbReference>
<dbReference type="InterPro" id="IPR017261">
    <property type="entry name" value="DNA_mismatch_repair_MutS/MSH"/>
</dbReference>
<dbReference type="NCBIfam" id="NF003810">
    <property type="entry name" value="PRK05399.1"/>
    <property type="match status" value="1"/>
</dbReference>
<evidence type="ECO:0000256" key="7">
    <source>
        <dbReference type="ARBA" id="ARBA00023204"/>
    </source>
</evidence>
<dbReference type="CDD" id="cd03284">
    <property type="entry name" value="ABC_MutS1"/>
    <property type="match status" value="1"/>
</dbReference>
<evidence type="ECO:0000313" key="13">
    <source>
        <dbReference type="EMBL" id="PRP90683.1"/>
    </source>
</evidence>
<dbReference type="NCBIfam" id="TIGR01070">
    <property type="entry name" value="mutS1"/>
    <property type="match status" value="1"/>
</dbReference>
<gene>
    <name evidence="9 13" type="primary">mutS</name>
    <name evidence="13" type="ORF">ENSA5_62610</name>
</gene>
<evidence type="ECO:0000256" key="9">
    <source>
        <dbReference type="HAMAP-Rule" id="MF_00096"/>
    </source>
</evidence>
<dbReference type="InterPro" id="IPR045076">
    <property type="entry name" value="MutS"/>
</dbReference>
<dbReference type="SMART" id="SM00533">
    <property type="entry name" value="MUTSd"/>
    <property type="match status" value="1"/>
</dbReference>
<reference evidence="13 14" key="1">
    <citation type="submission" date="2018-03" db="EMBL/GenBank/DDBJ databases">
        <title>Draft Genome Sequences of the Obligatory Marine Myxobacteria Enhygromyxa salina SWB005.</title>
        <authorList>
            <person name="Poehlein A."/>
            <person name="Moghaddam J.A."/>
            <person name="Harms H."/>
            <person name="Alanjari M."/>
            <person name="Koenig G.M."/>
            <person name="Daniel R."/>
            <person name="Schaeberle T.F."/>
        </authorList>
    </citation>
    <scope>NUCLEOTIDE SEQUENCE [LARGE SCALE GENOMIC DNA]</scope>
    <source>
        <strain evidence="13 14">SWB005</strain>
    </source>
</reference>
<evidence type="ECO:0000256" key="4">
    <source>
        <dbReference type="ARBA" id="ARBA00022763"/>
    </source>
</evidence>
<keyword evidence="4 9" id="KW-0227">DNA damage</keyword>
<evidence type="ECO:0000256" key="10">
    <source>
        <dbReference type="RuleBase" id="RU003756"/>
    </source>
</evidence>
<evidence type="ECO:0000256" key="11">
    <source>
        <dbReference type="SAM" id="MobiDB-lite"/>
    </source>
</evidence>
<dbReference type="GO" id="GO:0006298">
    <property type="term" value="P:mismatch repair"/>
    <property type="evidence" value="ECO:0007669"/>
    <property type="project" value="UniProtKB-UniRule"/>
</dbReference>
<dbReference type="GO" id="GO:0030983">
    <property type="term" value="F:mismatched DNA binding"/>
    <property type="evidence" value="ECO:0007669"/>
    <property type="project" value="InterPro"/>
</dbReference>
<dbReference type="InterPro" id="IPR016151">
    <property type="entry name" value="DNA_mismatch_repair_MutS_N"/>
</dbReference>
<dbReference type="Pfam" id="PF05190">
    <property type="entry name" value="MutS_IV"/>
    <property type="match status" value="1"/>
</dbReference>
<keyword evidence="3 9" id="KW-0547">Nucleotide-binding</keyword>
<dbReference type="GO" id="GO:0005524">
    <property type="term" value="F:ATP binding"/>
    <property type="evidence" value="ECO:0007669"/>
    <property type="project" value="UniProtKB-UniRule"/>
</dbReference>
<dbReference type="SUPFAM" id="SSF48334">
    <property type="entry name" value="DNA repair protein MutS, domain III"/>
    <property type="match status" value="1"/>
</dbReference>
<dbReference type="Gene3D" id="3.30.420.110">
    <property type="entry name" value="MutS, connector domain"/>
    <property type="match status" value="1"/>
</dbReference>
<dbReference type="GO" id="GO:0003684">
    <property type="term" value="F:damaged DNA binding"/>
    <property type="evidence" value="ECO:0007669"/>
    <property type="project" value="UniProtKB-UniRule"/>
</dbReference>
<dbReference type="Gene3D" id="3.40.50.300">
    <property type="entry name" value="P-loop containing nucleotide triphosphate hydrolases"/>
    <property type="match status" value="1"/>
</dbReference>
<evidence type="ECO:0000256" key="2">
    <source>
        <dbReference type="ARBA" id="ARBA00021982"/>
    </source>
</evidence>
<evidence type="ECO:0000256" key="1">
    <source>
        <dbReference type="ARBA" id="ARBA00006271"/>
    </source>
</evidence>
<dbReference type="InterPro" id="IPR007696">
    <property type="entry name" value="DNA_mismatch_repair_MutS_core"/>
</dbReference>